<dbReference type="OrthoDB" id="4308519at2"/>
<keyword evidence="1" id="KW-1133">Transmembrane helix</keyword>
<proteinExistence type="predicted"/>
<dbReference type="Proteomes" id="UP000316603">
    <property type="component" value="Unassembled WGS sequence"/>
</dbReference>
<accession>A0A561TMM0</accession>
<evidence type="ECO:0000256" key="1">
    <source>
        <dbReference type="SAM" id="Phobius"/>
    </source>
</evidence>
<name>A0A561TMM0_9ACTN</name>
<evidence type="ECO:0000313" key="3">
    <source>
        <dbReference type="Proteomes" id="UP000316603"/>
    </source>
</evidence>
<protein>
    <submittedName>
        <fullName evidence="2">Uncharacterized protein</fullName>
    </submittedName>
</protein>
<dbReference type="EMBL" id="VIWV01000001">
    <property type="protein sequence ID" value="TWF88331.1"/>
    <property type="molecule type" value="Genomic_DNA"/>
</dbReference>
<sequence>MTNEWVWGVLRYAVGVMGVVAVVMLCGTLAGSAHADETNTNSHNGHRFGLLNANTGQIDDPAEDVLEHFLLLGDGYVWD</sequence>
<dbReference type="AlphaFoldDB" id="A0A561TMM0"/>
<keyword evidence="3" id="KW-1185">Reference proteome</keyword>
<evidence type="ECO:0000313" key="2">
    <source>
        <dbReference type="EMBL" id="TWF88331.1"/>
    </source>
</evidence>
<keyword evidence="1" id="KW-0472">Membrane</keyword>
<feature type="transmembrane region" description="Helical" evidence="1">
    <location>
        <begin position="12"/>
        <end position="33"/>
    </location>
</feature>
<gene>
    <name evidence="2" type="ORF">FHX78_115352</name>
</gene>
<dbReference type="RefSeq" id="WP_145869990.1">
    <property type="nucleotide sequence ID" value="NZ_BNCE01000014.1"/>
</dbReference>
<keyword evidence="1" id="KW-0812">Transmembrane</keyword>
<comment type="caution">
    <text evidence="2">The sequence shown here is derived from an EMBL/GenBank/DDBJ whole genome shotgun (WGS) entry which is preliminary data.</text>
</comment>
<reference evidence="2 3" key="1">
    <citation type="submission" date="2019-06" db="EMBL/GenBank/DDBJ databases">
        <title>Sequencing the genomes of 1000 actinobacteria strains.</title>
        <authorList>
            <person name="Klenk H.-P."/>
        </authorList>
    </citation>
    <scope>NUCLEOTIDE SEQUENCE [LARGE SCALE GENOMIC DNA]</scope>
    <source>
        <strain evidence="2 3">DSM 41695</strain>
    </source>
</reference>
<organism evidence="2 3">
    <name type="scientific">Streptomyces capillispiralis</name>
    <dbReference type="NCBI Taxonomy" id="68182"/>
    <lineage>
        <taxon>Bacteria</taxon>
        <taxon>Bacillati</taxon>
        <taxon>Actinomycetota</taxon>
        <taxon>Actinomycetes</taxon>
        <taxon>Kitasatosporales</taxon>
        <taxon>Streptomycetaceae</taxon>
        <taxon>Streptomyces</taxon>
    </lineage>
</organism>